<keyword evidence="4 8" id="KW-0408">Iron</keyword>
<evidence type="ECO:0000313" key="10">
    <source>
        <dbReference type="EMBL" id="KAK9908439.1"/>
    </source>
</evidence>
<protein>
    <recommendedName>
        <fullName evidence="8">Ferritin</fullName>
        <ecNumber evidence="8">1.16.3.1</ecNumber>
    </recommendedName>
</protein>
<evidence type="ECO:0000259" key="9">
    <source>
        <dbReference type="PROSITE" id="PS50905"/>
    </source>
</evidence>
<comment type="subunit">
    <text evidence="6">Oligomer of 24 subunits. There are two types of subunits: L (light) chain and H (heavy) chain. The major chain can be light or heavy, depending on the species and tissue type. The functional molecule forms a roughly spherical shell with a diameter of 12 nm and contains a central cavity into which the insoluble mineral iron core is deposited.</text>
</comment>
<evidence type="ECO:0000256" key="6">
    <source>
        <dbReference type="ARBA" id="ARBA00026060"/>
    </source>
</evidence>
<evidence type="ECO:0000256" key="8">
    <source>
        <dbReference type="RuleBase" id="RU361145"/>
    </source>
</evidence>
<keyword evidence="2 8" id="KW-0409">Iron storage</keyword>
<keyword evidence="3 8" id="KW-0479">Metal-binding</keyword>
<dbReference type="InterPro" id="IPR012347">
    <property type="entry name" value="Ferritin-like"/>
</dbReference>
<evidence type="ECO:0000256" key="3">
    <source>
        <dbReference type="ARBA" id="ARBA00022723"/>
    </source>
</evidence>
<accession>A0ABR2YN29</accession>
<dbReference type="Pfam" id="PF00210">
    <property type="entry name" value="Ferritin"/>
    <property type="match status" value="1"/>
</dbReference>
<evidence type="ECO:0000256" key="4">
    <source>
        <dbReference type="ARBA" id="ARBA00023004"/>
    </source>
</evidence>
<dbReference type="EMBL" id="JALJOT010000008">
    <property type="protein sequence ID" value="KAK9908439.1"/>
    <property type="molecule type" value="Genomic_DNA"/>
</dbReference>
<keyword evidence="8" id="KW-0560">Oxidoreductase</keyword>
<dbReference type="PROSITE" id="PS50905">
    <property type="entry name" value="FERRITIN_LIKE"/>
    <property type="match status" value="1"/>
</dbReference>
<feature type="domain" description="Ferritin-like diiron" evidence="9">
    <location>
        <begin position="39"/>
        <end position="193"/>
    </location>
</feature>
<dbReference type="SUPFAM" id="SSF47240">
    <property type="entry name" value="Ferritin-like"/>
    <property type="match status" value="1"/>
</dbReference>
<comment type="similarity">
    <text evidence="1 8">Belongs to the ferritin family.</text>
</comment>
<dbReference type="InterPro" id="IPR008331">
    <property type="entry name" value="Ferritin_DPS_dom"/>
</dbReference>
<organism evidence="10 11">
    <name type="scientific">Coccomyxa subellipsoidea</name>
    <dbReference type="NCBI Taxonomy" id="248742"/>
    <lineage>
        <taxon>Eukaryota</taxon>
        <taxon>Viridiplantae</taxon>
        <taxon>Chlorophyta</taxon>
        <taxon>core chlorophytes</taxon>
        <taxon>Trebouxiophyceae</taxon>
        <taxon>Trebouxiophyceae incertae sedis</taxon>
        <taxon>Coccomyxaceae</taxon>
        <taxon>Coccomyxa</taxon>
    </lineage>
</organism>
<sequence>MAHAGGSKDFPWAEEVKKEMEQLEKAEIGNPKTPLLKTPYLSDEIVDGINEGISYKYHAAMIFDSAAAFFGRDNVGLCGIAHFFKIVAVGERANAMKAVDFLNKRGANVKFCSIAEPPSESDWHSKEESDVCKAFVKALALAKVGYCCAHKLYGQAQKKNDAHTIAFLECCIFEAGEKMRCLSYQVSHLKAVKGDKHAIKNFDLELECKNCCLAKAAAIEAVIPSKLQIGYFKRLQCTETFALSWKFMLEEEETGKKMVV</sequence>
<dbReference type="PANTHER" id="PTHR11431">
    <property type="entry name" value="FERRITIN"/>
    <property type="match status" value="1"/>
</dbReference>
<reference evidence="10 11" key="1">
    <citation type="journal article" date="2024" name="Nat. Commun.">
        <title>Phylogenomics reveals the evolutionary origins of lichenization in chlorophyte algae.</title>
        <authorList>
            <person name="Puginier C."/>
            <person name="Libourel C."/>
            <person name="Otte J."/>
            <person name="Skaloud P."/>
            <person name="Haon M."/>
            <person name="Grisel S."/>
            <person name="Petersen M."/>
            <person name="Berrin J.G."/>
            <person name="Delaux P.M."/>
            <person name="Dal Grande F."/>
            <person name="Keller J."/>
        </authorList>
    </citation>
    <scope>NUCLEOTIDE SEQUENCE [LARGE SCALE GENOMIC DNA]</scope>
    <source>
        <strain evidence="10 11">SAG 216-7</strain>
    </source>
</reference>
<comment type="caution">
    <text evidence="10">The sequence shown here is derived from an EMBL/GenBank/DDBJ whole genome shotgun (WGS) entry which is preliminary data.</text>
</comment>
<name>A0ABR2YN29_9CHLO</name>
<comment type="catalytic activity">
    <reaction evidence="7 8">
        <text>4 Fe(2+) + O2 + 4 H(+) = 4 Fe(3+) + 2 H2O</text>
        <dbReference type="Rhea" id="RHEA:11148"/>
        <dbReference type="ChEBI" id="CHEBI:15377"/>
        <dbReference type="ChEBI" id="CHEBI:15378"/>
        <dbReference type="ChEBI" id="CHEBI:15379"/>
        <dbReference type="ChEBI" id="CHEBI:29033"/>
        <dbReference type="ChEBI" id="CHEBI:29034"/>
        <dbReference type="EC" id="1.16.3.1"/>
    </reaction>
</comment>
<evidence type="ECO:0000256" key="5">
    <source>
        <dbReference type="ARBA" id="ARBA00025111"/>
    </source>
</evidence>
<dbReference type="Proteomes" id="UP001491310">
    <property type="component" value="Unassembled WGS sequence"/>
</dbReference>
<comment type="function">
    <text evidence="8">Stores iron in a soluble, non-toxic, readily available form. Important for iron homeostasis. Iron is taken up in the ferrous form and deposited as ferric hydroxides after oxidation.</text>
</comment>
<evidence type="ECO:0000313" key="11">
    <source>
        <dbReference type="Proteomes" id="UP001491310"/>
    </source>
</evidence>
<keyword evidence="11" id="KW-1185">Reference proteome</keyword>
<dbReference type="EC" id="1.16.3.1" evidence="8"/>
<comment type="function">
    <text evidence="5">Stores iron in a soluble, non-toxic, readily available form. Important for iron homeostasis. Has ferroxidase activity. Iron is taken up in the ferrous form and deposited as ferric hydroxides after oxidation.</text>
</comment>
<evidence type="ECO:0000256" key="1">
    <source>
        <dbReference type="ARBA" id="ARBA00007513"/>
    </source>
</evidence>
<evidence type="ECO:0000256" key="2">
    <source>
        <dbReference type="ARBA" id="ARBA00022434"/>
    </source>
</evidence>
<proteinExistence type="inferred from homology"/>
<gene>
    <name evidence="10" type="ORF">WJX75_007879</name>
</gene>
<dbReference type="Gene3D" id="1.20.1260.10">
    <property type="match status" value="1"/>
</dbReference>
<dbReference type="InterPro" id="IPR009078">
    <property type="entry name" value="Ferritin-like_SF"/>
</dbReference>
<dbReference type="PANTHER" id="PTHR11431:SF75">
    <property type="entry name" value="FERRITIN"/>
    <property type="match status" value="1"/>
</dbReference>
<dbReference type="InterPro" id="IPR009040">
    <property type="entry name" value="Ferritin-like_diiron"/>
</dbReference>
<evidence type="ECO:0000256" key="7">
    <source>
        <dbReference type="ARBA" id="ARBA00047990"/>
    </source>
</evidence>
<dbReference type="InterPro" id="IPR001519">
    <property type="entry name" value="Ferritin"/>
</dbReference>